<name>A0A3E0VQX0_9MICO</name>
<organism evidence="3 4">
    <name type="scientific">Subtercola boreus</name>
    <dbReference type="NCBI Taxonomy" id="120213"/>
    <lineage>
        <taxon>Bacteria</taxon>
        <taxon>Bacillati</taxon>
        <taxon>Actinomycetota</taxon>
        <taxon>Actinomycetes</taxon>
        <taxon>Micrococcales</taxon>
        <taxon>Microbacteriaceae</taxon>
        <taxon>Subtercola</taxon>
    </lineage>
</organism>
<evidence type="ECO:0000256" key="1">
    <source>
        <dbReference type="ARBA" id="ARBA00007689"/>
    </source>
</evidence>
<dbReference type="Proteomes" id="UP000256541">
    <property type="component" value="Unassembled WGS sequence"/>
</dbReference>
<dbReference type="SUPFAM" id="SSF54909">
    <property type="entry name" value="Dimeric alpha+beta barrel"/>
    <property type="match status" value="1"/>
</dbReference>
<proteinExistence type="inferred from homology"/>
<reference evidence="3 4" key="1">
    <citation type="submission" date="2017-04" db="EMBL/GenBank/DDBJ databases">
        <title>Comparative genome analysis of Subtercola boreus.</title>
        <authorList>
            <person name="Cho Y.-J."/>
            <person name="Cho A."/>
            <person name="Kim O.-S."/>
            <person name="Lee J.-I."/>
        </authorList>
    </citation>
    <scope>NUCLEOTIDE SEQUENCE [LARGE SCALE GENOMIC DNA]</scope>
    <source>
        <strain evidence="3 4">P27479</strain>
    </source>
</reference>
<dbReference type="InterPro" id="IPR005545">
    <property type="entry name" value="YCII"/>
</dbReference>
<dbReference type="Gene3D" id="3.30.70.1060">
    <property type="entry name" value="Dimeric alpha+beta barrel"/>
    <property type="match status" value="1"/>
</dbReference>
<feature type="domain" description="YCII-related" evidence="2">
    <location>
        <begin position="36"/>
        <end position="111"/>
    </location>
</feature>
<evidence type="ECO:0000259" key="2">
    <source>
        <dbReference type="Pfam" id="PF03795"/>
    </source>
</evidence>
<evidence type="ECO:0000313" key="3">
    <source>
        <dbReference type="EMBL" id="RFA12101.1"/>
    </source>
</evidence>
<dbReference type="OrthoDB" id="5523400at2"/>
<dbReference type="RefSeq" id="WP_116412878.1">
    <property type="nucleotide sequence ID" value="NZ_NBXB01000045.1"/>
</dbReference>
<sequence>MTDQRMTWKEMVDFSESHDLLAKKLYVVSSKPTNGLGPISAVLDEHVKFQTKLEVDGIMFAAGPLASEDLQEWLGEGLFMYRAGSMDEAVKIAESDPMHSSGARTFTVREWLLNEGTYTVQVFYSAGRPKIT</sequence>
<comment type="similarity">
    <text evidence="1">Belongs to the YciI family.</text>
</comment>
<dbReference type="EMBL" id="NBXB01000045">
    <property type="protein sequence ID" value="RFA12101.1"/>
    <property type="molecule type" value="Genomic_DNA"/>
</dbReference>
<comment type="caution">
    <text evidence="3">The sequence shown here is derived from an EMBL/GenBank/DDBJ whole genome shotgun (WGS) entry which is preliminary data.</text>
</comment>
<accession>A0A3E0VQX0</accession>
<protein>
    <recommendedName>
        <fullName evidence="2">YCII-related domain-containing protein</fullName>
    </recommendedName>
</protein>
<dbReference type="Pfam" id="PF03795">
    <property type="entry name" value="YCII"/>
    <property type="match status" value="1"/>
</dbReference>
<dbReference type="AlphaFoldDB" id="A0A3E0VQX0"/>
<dbReference type="InterPro" id="IPR011008">
    <property type="entry name" value="Dimeric_a/b-barrel"/>
</dbReference>
<evidence type="ECO:0000313" key="4">
    <source>
        <dbReference type="Proteomes" id="UP000256541"/>
    </source>
</evidence>
<gene>
    <name evidence="3" type="ORF">B7R22_16840</name>
</gene>